<name>A0ABD2YPH4_9GENT</name>
<organism evidence="1 2">
    <name type="scientific">Cinchona calisaya</name>
    <dbReference type="NCBI Taxonomy" id="153742"/>
    <lineage>
        <taxon>Eukaryota</taxon>
        <taxon>Viridiplantae</taxon>
        <taxon>Streptophyta</taxon>
        <taxon>Embryophyta</taxon>
        <taxon>Tracheophyta</taxon>
        <taxon>Spermatophyta</taxon>
        <taxon>Magnoliopsida</taxon>
        <taxon>eudicotyledons</taxon>
        <taxon>Gunneridae</taxon>
        <taxon>Pentapetalae</taxon>
        <taxon>asterids</taxon>
        <taxon>lamiids</taxon>
        <taxon>Gentianales</taxon>
        <taxon>Rubiaceae</taxon>
        <taxon>Cinchonoideae</taxon>
        <taxon>Cinchoneae</taxon>
        <taxon>Cinchona</taxon>
    </lineage>
</organism>
<dbReference type="EMBL" id="JBJUIK010000012">
    <property type="protein sequence ID" value="KAL3509277.1"/>
    <property type="molecule type" value="Genomic_DNA"/>
</dbReference>
<evidence type="ECO:0000313" key="2">
    <source>
        <dbReference type="Proteomes" id="UP001630127"/>
    </source>
</evidence>
<dbReference type="Proteomes" id="UP001630127">
    <property type="component" value="Unassembled WGS sequence"/>
</dbReference>
<keyword evidence="2" id="KW-1185">Reference proteome</keyword>
<dbReference type="AlphaFoldDB" id="A0ABD2YPH4"/>
<evidence type="ECO:0000313" key="1">
    <source>
        <dbReference type="EMBL" id="KAL3509277.1"/>
    </source>
</evidence>
<gene>
    <name evidence="1" type="ORF">ACH5RR_028678</name>
</gene>
<proteinExistence type="predicted"/>
<comment type="caution">
    <text evidence="1">The sequence shown here is derived from an EMBL/GenBank/DDBJ whole genome shotgun (WGS) entry which is preliminary data.</text>
</comment>
<protein>
    <submittedName>
        <fullName evidence="1">Uncharacterized protein</fullName>
    </submittedName>
</protein>
<sequence>MLEILGNTMKLGPENRKLPPFQQQLAVEFTIKPKWAPQKQENLAKIDEILLLETFWIRQKLKRPCLAHLVRAQFLPILWSGVRSYFAVDFFPNGAE</sequence>
<reference evidence="1 2" key="1">
    <citation type="submission" date="2024-11" db="EMBL/GenBank/DDBJ databases">
        <title>A near-complete genome assembly of Cinchona calisaya.</title>
        <authorList>
            <person name="Lian D.C."/>
            <person name="Zhao X.W."/>
            <person name="Wei L."/>
        </authorList>
    </citation>
    <scope>NUCLEOTIDE SEQUENCE [LARGE SCALE GENOMIC DNA]</scope>
    <source>
        <tissue evidence="1">Nenye</tissue>
    </source>
</reference>
<accession>A0ABD2YPH4</accession>